<protein>
    <recommendedName>
        <fullName evidence="4">Secreted protein</fullName>
    </recommendedName>
</protein>
<sequence>MCSLWRGSLLPLGCAATHFLVNAAHSSGSKLPRHGLILSANAPSPQKTSCKTQCWPFIQLSYFSHRVFTRLTDTWPT</sequence>
<reference evidence="2 3" key="1">
    <citation type="submission" date="2019-06" db="EMBL/GenBank/DDBJ databases">
        <title>Analysis of the biodiversity of Brassica napus bacterial endophytes for the selection of potential efficient biofertilizers for rapeseed crops.</title>
        <authorList>
            <person name="Jimenez-Gomez A."/>
            <person name="Saati-Santamaria Z."/>
            <person name="Menendez E."/>
            <person name="Rivas R."/>
            <person name="Mateos P.F."/>
            <person name="Velazquez E."/>
            <person name="Garcia-Fraile P."/>
        </authorList>
    </citation>
    <scope>NUCLEOTIDE SEQUENCE [LARGE SCALE GENOMIC DNA]</scope>
    <source>
        <strain evidence="2 3">CDVBN10</strain>
    </source>
</reference>
<dbReference type="AlphaFoldDB" id="A0A7V8RLD9"/>
<dbReference type="EMBL" id="VDLV01000014">
    <property type="protein sequence ID" value="MBA1378672.1"/>
    <property type="molecule type" value="Genomic_DNA"/>
</dbReference>
<comment type="caution">
    <text evidence="2">The sequence shown here is derived from an EMBL/GenBank/DDBJ whole genome shotgun (WGS) entry which is preliminary data.</text>
</comment>
<name>A0A7V8RLD9_9PSED</name>
<proteinExistence type="predicted"/>
<evidence type="ECO:0008006" key="4">
    <source>
        <dbReference type="Google" id="ProtNLM"/>
    </source>
</evidence>
<feature type="signal peptide" evidence="1">
    <location>
        <begin position="1"/>
        <end position="23"/>
    </location>
</feature>
<evidence type="ECO:0000313" key="3">
    <source>
        <dbReference type="Proteomes" id="UP000572407"/>
    </source>
</evidence>
<evidence type="ECO:0000313" key="2">
    <source>
        <dbReference type="EMBL" id="MBA1378672.1"/>
    </source>
</evidence>
<feature type="chain" id="PRO_5030702245" description="Secreted protein" evidence="1">
    <location>
        <begin position="24"/>
        <end position="77"/>
    </location>
</feature>
<dbReference type="Proteomes" id="UP000572407">
    <property type="component" value="Unassembled WGS sequence"/>
</dbReference>
<evidence type="ECO:0000256" key="1">
    <source>
        <dbReference type="SAM" id="SignalP"/>
    </source>
</evidence>
<accession>A0A7V8RLD9</accession>
<keyword evidence="1" id="KW-0732">Signal</keyword>
<organism evidence="2 3">
    <name type="scientific">Pseudomonas brassicacearum subsp. neoaurantiaca</name>
    <dbReference type="NCBI Taxonomy" id="494916"/>
    <lineage>
        <taxon>Bacteria</taxon>
        <taxon>Pseudomonadati</taxon>
        <taxon>Pseudomonadota</taxon>
        <taxon>Gammaproteobacteria</taxon>
        <taxon>Pseudomonadales</taxon>
        <taxon>Pseudomonadaceae</taxon>
        <taxon>Pseudomonas</taxon>
    </lineage>
</organism>
<gene>
    <name evidence="2" type="ORF">FHK92_12730</name>
</gene>